<sequence>MHFTRCIRSTHRLARVTGLSLGLAMAANAIADPAKITTQPSDVSAEAGSATSLAAEASGSPNTYRWHRANGGGGALGFAGGNQYVSVPIDV</sequence>
<evidence type="ECO:0000313" key="1">
    <source>
        <dbReference type="EMBL" id="SVB38446.1"/>
    </source>
</evidence>
<evidence type="ECO:0008006" key="2">
    <source>
        <dbReference type="Google" id="ProtNLM"/>
    </source>
</evidence>
<organism evidence="1">
    <name type="scientific">marine metagenome</name>
    <dbReference type="NCBI Taxonomy" id="408172"/>
    <lineage>
        <taxon>unclassified sequences</taxon>
        <taxon>metagenomes</taxon>
        <taxon>ecological metagenomes</taxon>
    </lineage>
</organism>
<feature type="non-terminal residue" evidence="1">
    <location>
        <position position="91"/>
    </location>
</feature>
<reference evidence="1" key="1">
    <citation type="submission" date="2018-05" db="EMBL/GenBank/DDBJ databases">
        <authorList>
            <person name="Lanie J.A."/>
            <person name="Ng W.-L."/>
            <person name="Kazmierczak K.M."/>
            <person name="Andrzejewski T.M."/>
            <person name="Davidsen T.M."/>
            <person name="Wayne K.J."/>
            <person name="Tettelin H."/>
            <person name="Glass J.I."/>
            <person name="Rusch D."/>
            <person name="Podicherti R."/>
            <person name="Tsui H.-C.T."/>
            <person name="Winkler M.E."/>
        </authorList>
    </citation>
    <scope>NUCLEOTIDE SEQUENCE</scope>
</reference>
<proteinExistence type="predicted"/>
<dbReference type="AlphaFoldDB" id="A0A382DJ00"/>
<name>A0A382DJ00_9ZZZZ</name>
<gene>
    <name evidence="1" type="ORF">METZ01_LOCUS191300</name>
</gene>
<dbReference type="EMBL" id="UINC01039654">
    <property type="protein sequence ID" value="SVB38446.1"/>
    <property type="molecule type" value="Genomic_DNA"/>
</dbReference>
<accession>A0A382DJ00</accession>
<protein>
    <recommendedName>
        <fullName evidence="2">Ig-like domain-containing protein</fullName>
    </recommendedName>
</protein>